<dbReference type="PROSITE" id="PS00018">
    <property type="entry name" value="EF_HAND_1"/>
    <property type="match status" value="1"/>
</dbReference>
<dbReference type="EMBL" id="RQEY01000001">
    <property type="protein sequence ID" value="TGK44685.1"/>
    <property type="molecule type" value="Genomic_DNA"/>
</dbReference>
<keyword evidence="3" id="KW-0325">Glycoprotein</keyword>
<evidence type="ECO:0000256" key="3">
    <source>
        <dbReference type="ARBA" id="ARBA00023180"/>
    </source>
</evidence>
<dbReference type="SUPFAM" id="SSF49265">
    <property type="entry name" value="Fibronectin type III"/>
    <property type="match status" value="1"/>
</dbReference>
<reference evidence="5" key="1">
    <citation type="journal article" date="2019" name="PLoS Negl. Trop. Dis.">
        <title>Revisiting the worldwide diversity of Leptospira species in the environment.</title>
        <authorList>
            <person name="Vincent A.T."/>
            <person name="Schiettekatte O."/>
            <person name="Bourhy P."/>
            <person name="Veyrier F.J."/>
            <person name="Picardeau M."/>
        </authorList>
    </citation>
    <scope>NUCLEOTIDE SEQUENCE [LARGE SCALE GENOMIC DNA]</scope>
    <source>
        <strain evidence="5">201800301</strain>
    </source>
</reference>
<dbReference type="InterPro" id="IPR013519">
    <property type="entry name" value="Int_alpha_beta-p"/>
</dbReference>
<dbReference type="InterPro" id="IPR036116">
    <property type="entry name" value="FN3_sf"/>
</dbReference>
<keyword evidence="2" id="KW-0677">Repeat</keyword>
<dbReference type="Gene3D" id="2.130.10.130">
    <property type="entry name" value="Integrin alpha, N-terminal"/>
    <property type="match status" value="2"/>
</dbReference>
<dbReference type="CDD" id="cd00063">
    <property type="entry name" value="FN3"/>
    <property type="match status" value="2"/>
</dbReference>
<protein>
    <recommendedName>
        <fullName evidence="4">Fibronectin type-III domain-containing protein</fullName>
    </recommendedName>
</protein>
<dbReference type="Pfam" id="PF14312">
    <property type="entry name" value="FG-GAP_2"/>
    <property type="match status" value="3"/>
</dbReference>
<dbReference type="SMART" id="SM00060">
    <property type="entry name" value="FN3"/>
    <property type="match status" value="2"/>
</dbReference>
<dbReference type="OrthoDB" id="310143at2"/>
<proteinExistence type="predicted"/>
<dbReference type="InterPro" id="IPR018247">
    <property type="entry name" value="EF_Hand_1_Ca_BS"/>
</dbReference>
<evidence type="ECO:0000313" key="5">
    <source>
        <dbReference type="EMBL" id="TGK44685.1"/>
    </source>
</evidence>
<dbReference type="InterPro" id="IPR028994">
    <property type="entry name" value="Integrin_alpha_N"/>
</dbReference>
<feature type="domain" description="Fibronectin type-III" evidence="4">
    <location>
        <begin position="451"/>
        <end position="560"/>
    </location>
</feature>
<dbReference type="InterPro" id="IPR013517">
    <property type="entry name" value="FG-GAP"/>
</dbReference>
<dbReference type="InterPro" id="IPR003961">
    <property type="entry name" value="FN3_dom"/>
</dbReference>
<dbReference type="Gene3D" id="2.60.40.10">
    <property type="entry name" value="Immunoglobulins"/>
    <property type="match status" value="3"/>
</dbReference>
<dbReference type="Proteomes" id="UP000298097">
    <property type="component" value="Unassembled WGS sequence"/>
</dbReference>
<accession>A0A4R9HCW5</accession>
<organism evidence="5 6">
    <name type="scientific">Leptospira andrefontaineae</name>
    <dbReference type="NCBI Taxonomy" id="2484976"/>
    <lineage>
        <taxon>Bacteria</taxon>
        <taxon>Pseudomonadati</taxon>
        <taxon>Spirochaetota</taxon>
        <taxon>Spirochaetia</taxon>
        <taxon>Leptospirales</taxon>
        <taxon>Leptospiraceae</taxon>
        <taxon>Leptospira</taxon>
    </lineage>
</organism>
<dbReference type="PROSITE" id="PS50853">
    <property type="entry name" value="FN3"/>
    <property type="match status" value="2"/>
</dbReference>
<dbReference type="Pfam" id="PF00041">
    <property type="entry name" value="fn3"/>
    <property type="match status" value="1"/>
</dbReference>
<dbReference type="PANTHER" id="PTHR36220:SF1">
    <property type="entry name" value="GAMMA TUBULIN COMPLEX COMPONENT C-TERMINAL DOMAIN-CONTAINING PROTEIN"/>
    <property type="match status" value="1"/>
</dbReference>
<keyword evidence="6" id="KW-1185">Reference proteome</keyword>
<evidence type="ECO:0000259" key="4">
    <source>
        <dbReference type="PROSITE" id="PS50853"/>
    </source>
</evidence>
<dbReference type="RefSeq" id="WP_135772425.1">
    <property type="nucleotide sequence ID" value="NZ_RQEY01000001.1"/>
</dbReference>
<name>A0A4R9HCW5_9LEPT</name>
<keyword evidence="1" id="KW-0732">Signal</keyword>
<gene>
    <name evidence="5" type="ORF">EHO65_01200</name>
</gene>
<evidence type="ECO:0000313" key="6">
    <source>
        <dbReference type="Proteomes" id="UP000298097"/>
    </source>
</evidence>
<feature type="domain" description="Fibronectin type-III" evidence="4">
    <location>
        <begin position="565"/>
        <end position="676"/>
    </location>
</feature>
<sequence>MKISKSYYLIMMIVLGAIHFNCDYLFNDANDVDKLKKLGLSPGVVVATGFGKPEGSYIVSEDKKIQVFIPQGAMDSEEKFEIRKSSVISSSYPGSYLPSSDAYEITPSYRFKKDVTISILLDSSKVESLNLNKKKSSAFISSDTSEAEGSARLSGWNPIPSKLKGGRIEFSSRTFSIFGAGTPPQGNLAPIISGATYFFAPNLSYVPNKIRAKIIDPEGDSFAAKLLIGKTGGTINAYNLTQEPGTDYYSANIPFQVYSLSGTDGILFQILAIDSYGNNSRIPNNTFTYPTDAGAPYVAGYDADQDNDGYLDIWEVANAYNPSSNASPGIGALTDSDSDGLPNIADSTPTGPSSLTLNSIYLYPDAVSLSIGESVGFGVQGFISGAPPTQVFVENATYNLSGFGPSGTSPGTLTNSVFGATGPGIATVTVTSGALNVASNLSVYDTVGPNAISDLGAYAISTTKVRLTWTAPGDNGAVGSAAAYEIRRSTTAITNNTTCDAATAVYHGLTPKPAGITEILNINGLSPNTTYHFCIRAYDYAGNRANWNAAVSISARTYSSPDSTPPANILTISASPVGSDSIQLNWNAVGDDGNTGAASAYEIRYSGSPITSDSQCTSAIDVLNDVQPFTNGTPVSFIVRNLGNSSVYYFCVRAYDDSNNRSTWGSSILTAATYPENIAPTVSLKANIYSPFENPLDWKLIYDAGSFIAAKNNQIRLDYNDSVDSDGTFCNANTSNYQYQWSILKKPPTSALTSGSFSSAGTRKSNVTPDVTGDYTFGLSFIDDAGSCFGGAKQKLFTFSVKVIPRYVQQAYIKPWNAGADDQFGGYNYLNEGAQLFNSIDIDGDTLVVGVQLEDSSIATITNGTINPTDNNSLSNAGAVYVYKRTGSNWAQEAYLKPGNINSADHFGSAVDISGDLIAVGAEGDDSNQTTITNGTTSSTNNTGTNRGAVFLYRRTGSTWVQEAYIKSSNTSGDFGRRLSLDGNLLAVRAPDDLSNQNTITNGTTSSANTSLATPGGSIFVYRRGSDLLWKQEAYIKPFNPRVGTSFGKMLQVSGDTIAIGDAAESNNVTTITNGTPPDSTNTGMADSGAVYIYRYSGLVWYHEAYIKVLNVGTSDSFGTSVSLNNNRLIVGSPFEDSLYPIQGVWTDNFGTDVGAAYIFDRDQNTAYWAQSSMTSTYLKSPYPISGMQFGTHVVINGDRAFVGAKGDASAENRILYDKKVGTDTSFPAAGAVFSFKRNPITGVWEPEAYFKPSNINAGDGFGVSVAVSNNTIAIGAPFEDSNQTTITNGTTSSGDNSTVDSGAVYIYVRED</sequence>
<comment type="caution">
    <text evidence="5">The sequence shown here is derived from an EMBL/GenBank/DDBJ whole genome shotgun (WGS) entry which is preliminary data.</text>
</comment>
<evidence type="ECO:0000256" key="2">
    <source>
        <dbReference type="ARBA" id="ARBA00022737"/>
    </source>
</evidence>
<dbReference type="InterPro" id="IPR013783">
    <property type="entry name" value="Ig-like_fold"/>
</dbReference>
<dbReference type="PANTHER" id="PTHR36220">
    <property type="entry name" value="UNNAMED PRODUCT"/>
    <property type="match status" value="1"/>
</dbReference>
<dbReference type="SMART" id="SM00191">
    <property type="entry name" value="Int_alpha"/>
    <property type="match status" value="4"/>
</dbReference>
<evidence type="ECO:0000256" key="1">
    <source>
        <dbReference type="ARBA" id="ARBA00022729"/>
    </source>
</evidence>